<evidence type="ECO:0000313" key="3">
    <source>
        <dbReference type="Proteomes" id="UP000075920"/>
    </source>
</evidence>
<reference evidence="3" key="1">
    <citation type="submission" date="2013-03" db="EMBL/GenBank/DDBJ databases">
        <title>The Genome Sequence of Anopheles minimus MINIMUS1.</title>
        <authorList>
            <consortium name="The Broad Institute Genomics Platform"/>
            <person name="Neafsey D.E."/>
            <person name="Walton C."/>
            <person name="Walker B."/>
            <person name="Young S.K."/>
            <person name="Zeng Q."/>
            <person name="Gargeya S."/>
            <person name="Fitzgerald M."/>
            <person name="Haas B."/>
            <person name="Abouelleil A."/>
            <person name="Allen A.W."/>
            <person name="Alvarado L."/>
            <person name="Arachchi H.M."/>
            <person name="Berlin A.M."/>
            <person name="Chapman S.B."/>
            <person name="Gainer-Dewar J."/>
            <person name="Goldberg J."/>
            <person name="Griggs A."/>
            <person name="Gujja S."/>
            <person name="Hansen M."/>
            <person name="Howarth C."/>
            <person name="Imamovic A."/>
            <person name="Ireland A."/>
            <person name="Larimer J."/>
            <person name="McCowan C."/>
            <person name="Murphy C."/>
            <person name="Pearson M."/>
            <person name="Poon T.W."/>
            <person name="Priest M."/>
            <person name="Roberts A."/>
            <person name="Saif S."/>
            <person name="Shea T."/>
            <person name="Sisk P."/>
            <person name="Sykes S."/>
            <person name="Wortman J."/>
            <person name="Nusbaum C."/>
            <person name="Birren B."/>
        </authorList>
    </citation>
    <scope>NUCLEOTIDE SEQUENCE [LARGE SCALE GENOMIC DNA]</scope>
    <source>
        <strain evidence="3">MINIMUS1</strain>
    </source>
</reference>
<dbReference type="EnsemblMetazoa" id="AMIN014122-RA">
    <property type="protein sequence ID" value="AMIN014122-PA"/>
    <property type="gene ID" value="AMIN014122"/>
</dbReference>
<reference evidence="2" key="2">
    <citation type="submission" date="2020-05" db="UniProtKB">
        <authorList>
            <consortium name="EnsemblMetazoa"/>
        </authorList>
    </citation>
    <scope>IDENTIFICATION</scope>
    <source>
        <strain evidence="2">MINIMUS1</strain>
    </source>
</reference>
<protein>
    <submittedName>
        <fullName evidence="2">Uncharacterized protein</fullName>
    </submittedName>
</protein>
<proteinExistence type="predicted"/>
<evidence type="ECO:0000256" key="1">
    <source>
        <dbReference type="SAM" id="Phobius"/>
    </source>
</evidence>
<name>A0A182WN17_9DIPT</name>
<keyword evidence="3" id="KW-1185">Reference proteome</keyword>
<keyword evidence="1" id="KW-0812">Transmembrane</keyword>
<organism evidence="2 3">
    <name type="scientific">Anopheles minimus</name>
    <dbReference type="NCBI Taxonomy" id="112268"/>
    <lineage>
        <taxon>Eukaryota</taxon>
        <taxon>Metazoa</taxon>
        <taxon>Ecdysozoa</taxon>
        <taxon>Arthropoda</taxon>
        <taxon>Hexapoda</taxon>
        <taxon>Insecta</taxon>
        <taxon>Pterygota</taxon>
        <taxon>Neoptera</taxon>
        <taxon>Endopterygota</taxon>
        <taxon>Diptera</taxon>
        <taxon>Nematocera</taxon>
        <taxon>Culicoidea</taxon>
        <taxon>Culicidae</taxon>
        <taxon>Anophelinae</taxon>
        <taxon>Anopheles</taxon>
    </lineage>
</organism>
<keyword evidence="1" id="KW-1133">Transmembrane helix</keyword>
<evidence type="ECO:0000313" key="2">
    <source>
        <dbReference type="EnsemblMetazoa" id="AMIN014122-PA"/>
    </source>
</evidence>
<keyword evidence="1" id="KW-0472">Membrane</keyword>
<sequence>MLPNRCHYTTCSSVLLNGSVELSYTTARRGRGQVSLSDGCGWRGTTILVRILLLLLITVALVVLCYLFRHVQLVMTVSMLLYVRVVHSGLSTVRQMRHRCSGIVLLPNGLIYRVGRLIALLRRSSTWLD</sequence>
<dbReference type="Proteomes" id="UP000075920">
    <property type="component" value="Unassembled WGS sequence"/>
</dbReference>
<dbReference type="AlphaFoldDB" id="A0A182WN17"/>
<accession>A0A182WN17</accession>
<feature type="transmembrane region" description="Helical" evidence="1">
    <location>
        <begin position="47"/>
        <end position="68"/>
    </location>
</feature>
<dbReference type="VEuPathDB" id="VectorBase:AMIN014122"/>